<evidence type="ECO:0000313" key="9">
    <source>
        <dbReference type="EMBL" id="KAH0518238.1"/>
    </source>
</evidence>
<dbReference type="Pfam" id="PF17777">
    <property type="entry name" value="RL10P_insert"/>
    <property type="match status" value="1"/>
</dbReference>
<evidence type="ECO:0000256" key="7">
    <source>
        <dbReference type="SAM" id="MobiDB-lite"/>
    </source>
</evidence>
<evidence type="ECO:0000256" key="2">
    <source>
        <dbReference type="ARBA" id="ARBA00008889"/>
    </source>
</evidence>
<dbReference type="AlphaFoldDB" id="A0A8J6GYL0"/>
<evidence type="ECO:0000313" key="10">
    <source>
        <dbReference type="Proteomes" id="UP000710432"/>
    </source>
</evidence>
<dbReference type="GO" id="GO:0022625">
    <property type="term" value="C:cytosolic large ribosomal subunit"/>
    <property type="evidence" value="ECO:0007669"/>
    <property type="project" value="TreeGrafter"/>
</dbReference>
<feature type="region of interest" description="Disordered" evidence="7">
    <location>
        <begin position="255"/>
        <end position="275"/>
    </location>
</feature>
<feature type="domain" description="Large ribosomal subunit protein uL10-like insertion" evidence="8">
    <location>
        <begin position="95"/>
        <end position="137"/>
    </location>
</feature>
<dbReference type="Proteomes" id="UP000710432">
    <property type="component" value="Unassembled WGS sequence"/>
</dbReference>
<evidence type="ECO:0000259" key="8">
    <source>
        <dbReference type="Pfam" id="PF17777"/>
    </source>
</evidence>
<dbReference type="PANTHER" id="PTHR45699:SF3">
    <property type="entry name" value="LARGE RIBOSOMAL SUBUNIT PROTEIN UL10"/>
    <property type="match status" value="1"/>
</dbReference>
<comment type="caution">
    <text evidence="9">The sequence shown here is derived from an EMBL/GenBank/DDBJ whole genome shotgun (WGS) entry which is preliminary data.</text>
</comment>
<comment type="similarity">
    <text evidence="2">Belongs to the universal ribosomal protein uL10 family.</text>
</comment>
<dbReference type="GO" id="GO:0002181">
    <property type="term" value="P:cytoplasmic translation"/>
    <property type="evidence" value="ECO:0007669"/>
    <property type="project" value="TreeGrafter"/>
</dbReference>
<evidence type="ECO:0000256" key="3">
    <source>
        <dbReference type="ARBA" id="ARBA00022980"/>
    </source>
</evidence>
<sequence length="275" mass="29901">MSLRGSLWCSSQEHHDAEGHPGAPGEQTTQLWRNCCLISRAMWALCSPRKTSLRLGTCCCPIRCQLLPVLVPSLHVRSLCQPRTLLWGPRRPLYFQVLRITTKISRGTIEILSDVQLIKTGDKVGASEATLLNMLNISPFFFGLIIQQVFDNCSIYNPEVLDIIEQALRSLPRGCPECCQCLSADLLTVASVPHSIINGYKRVLALSVETEYTFPLAEKVKAFLADPSAFVAAAPVAVAAATIAAPAAAASAPAKAEAKEELEESDEDMGFGLFD</sequence>
<keyword evidence="4" id="KW-0687">Ribonucleoprotein</keyword>
<dbReference type="GO" id="GO:0003735">
    <property type="term" value="F:structural constituent of ribosome"/>
    <property type="evidence" value="ECO:0007669"/>
    <property type="project" value="TreeGrafter"/>
</dbReference>
<dbReference type="FunFam" id="3.90.105.20:FF:000001">
    <property type="entry name" value="60S acidic ribosomal protein P0"/>
    <property type="match status" value="1"/>
</dbReference>
<evidence type="ECO:0000256" key="6">
    <source>
        <dbReference type="ARBA" id="ARBA00035444"/>
    </source>
</evidence>
<dbReference type="Pfam" id="PF00428">
    <property type="entry name" value="Ribosomal_60s"/>
    <property type="match status" value="1"/>
</dbReference>
<evidence type="ECO:0000256" key="1">
    <source>
        <dbReference type="ARBA" id="ARBA00002200"/>
    </source>
</evidence>
<evidence type="ECO:0000256" key="5">
    <source>
        <dbReference type="ARBA" id="ARBA00035202"/>
    </source>
</evidence>
<dbReference type="PANTHER" id="PTHR45699">
    <property type="entry name" value="60S ACIDIC RIBOSOMAL PROTEIN P0"/>
    <property type="match status" value="1"/>
</dbReference>
<comment type="function">
    <text evidence="1">Ribosomal protein P0 is the functional equivalent of E.coli protein L10.</text>
</comment>
<dbReference type="GO" id="GO:0000027">
    <property type="term" value="P:ribosomal large subunit assembly"/>
    <property type="evidence" value="ECO:0007669"/>
    <property type="project" value="TreeGrafter"/>
</dbReference>
<feature type="compositionally biased region" description="Acidic residues" evidence="7">
    <location>
        <begin position="260"/>
        <end position="269"/>
    </location>
</feature>
<proteinExistence type="inferred from homology"/>
<name>A0A8J6GYL0_MICOH</name>
<dbReference type="Gene3D" id="3.90.105.20">
    <property type="match status" value="1"/>
</dbReference>
<keyword evidence="3 9" id="KW-0689">Ribosomal protein</keyword>
<dbReference type="GO" id="GO:0070180">
    <property type="term" value="F:large ribosomal subunit rRNA binding"/>
    <property type="evidence" value="ECO:0007669"/>
    <property type="project" value="TreeGrafter"/>
</dbReference>
<reference evidence="9" key="1">
    <citation type="submission" date="2020-03" db="EMBL/GenBank/DDBJ databases">
        <title>Studies in the Genomics of Life Span.</title>
        <authorList>
            <person name="Glass D."/>
        </authorList>
    </citation>
    <scope>NUCLEOTIDE SEQUENCE</scope>
    <source>
        <strain evidence="9">LTLLF</strain>
        <tissue evidence="9">Muscle</tissue>
    </source>
</reference>
<dbReference type="InterPro" id="IPR050323">
    <property type="entry name" value="Ribosomal_protein_uL10"/>
</dbReference>
<accession>A0A8J6GYL0</accession>
<protein>
    <recommendedName>
        <fullName evidence="5">Large ribosomal subunit protein uL10</fullName>
    </recommendedName>
    <alternativeName>
        <fullName evidence="6">60S acidic ribosomal protein P0</fullName>
    </alternativeName>
</protein>
<evidence type="ECO:0000256" key="4">
    <source>
        <dbReference type="ARBA" id="ARBA00023274"/>
    </source>
</evidence>
<organism evidence="9 10">
    <name type="scientific">Microtus ochrogaster</name>
    <name type="common">Prairie vole</name>
    <dbReference type="NCBI Taxonomy" id="79684"/>
    <lineage>
        <taxon>Eukaryota</taxon>
        <taxon>Metazoa</taxon>
        <taxon>Chordata</taxon>
        <taxon>Craniata</taxon>
        <taxon>Vertebrata</taxon>
        <taxon>Euteleostomi</taxon>
        <taxon>Mammalia</taxon>
        <taxon>Eutheria</taxon>
        <taxon>Euarchontoglires</taxon>
        <taxon>Glires</taxon>
        <taxon>Rodentia</taxon>
        <taxon>Myomorpha</taxon>
        <taxon>Muroidea</taxon>
        <taxon>Cricetidae</taxon>
        <taxon>Arvicolinae</taxon>
        <taxon>Microtus</taxon>
    </lineage>
</organism>
<dbReference type="InterPro" id="IPR040637">
    <property type="entry name" value="Ribosomal_uL10-like_insert"/>
</dbReference>
<dbReference type="InterPro" id="IPR043164">
    <property type="entry name" value="Ribosomal_uL10-like_insert_sf"/>
</dbReference>
<gene>
    <name evidence="9" type="ORF">LTLLF_117590</name>
</gene>
<dbReference type="EMBL" id="JAATJU010012485">
    <property type="protein sequence ID" value="KAH0518238.1"/>
    <property type="molecule type" value="Genomic_DNA"/>
</dbReference>